<feature type="domain" description="FtsK" evidence="3">
    <location>
        <begin position="364"/>
        <end position="551"/>
    </location>
</feature>
<accession>A0ABQ3RAE5</accession>
<organism evidence="4 5">
    <name type="scientific">Streptomyces rubradiris</name>
    <name type="common">Streptomyces achromogenes subsp. rubradiris</name>
    <dbReference type="NCBI Taxonomy" id="285531"/>
    <lineage>
        <taxon>Bacteria</taxon>
        <taxon>Bacillati</taxon>
        <taxon>Actinomycetota</taxon>
        <taxon>Actinomycetes</taxon>
        <taxon>Kitasatosporales</taxon>
        <taxon>Streptomycetaceae</taxon>
        <taxon>Streptomyces</taxon>
    </lineage>
</organism>
<keyword evidence="2" id="KW-1133">Transmembrane helix</keyword>
<evidence type="ECO:0000256" key="1">
    <source>
        <dbReference type="PROSITE-ProRule" id="PRU00289"/>
    </source>
</evidence>
<dbReference type="Gene3D" id="3.40.50.300">
    <property type="entry name" value="P-loop containing nucleotide triphosphate hydrolases"/>
    <property type="match status" value="1"/>
</dbReference>
<dbReference type="InterPro" id="IPR027417">
    <property type="entry name" value="P-loop_NTPase"/>
</dbReference>
<keyword evidence="2" id="KW-0812">Transmembrane</keyword>
<protein>
    <recommendedName>
        <fullName evidence="3">FtsK domain-containing protein</fullName>
    </recommendedName>
</protein>
<dbReference type="SUPFAM" id="SSF52540">
    <property type="entry name" value="P-loop containing nucleoside triphosphate hydrolases"/>
    <property type="match status" value="1"/>
</dbReference>
<comment type="caution">
    <text evidence="4">The sequence shown here is derived from an EMBL/GenBank/DDBJ whole genome shotgun (WGS) entry which is preliminary data.</text>
</comment>
<dbReference type="EMBL" id="BNEA01000010">
    <property type="protein sequence ID" value="GHI52822.1"/>
    <property type="molecule type" value="Genomic_DNA"/>
</dbReference>
<dbReference type="Proteomes" id="UP000646738">
    <property type="component" value="Unassembled WGS sequence"/>
</dbReference>
<feature type="binding site" evidence="1">
    <location>
        <begin position="380"/>
        <end position="387"/>
    </location>
    <ligand>
        <name>ATP</name>
        <dbReference type="ChEBI" id="CHEBI:30616"/>
    </ligand>
</feature>
<evidence type="ECO:0000259" key="3">
    <source>
        <dbReference type="PROSITE" id="PS50901"/>
    </source>
</evidence>
<evidence type="ECO:0000256" key="2">
    <source>
        <dbReference type="SAM" id="Phobius"/>
    </source>
</evidence>
<dbReference type="PROSITE" id="PS50901">
    <property type="entry name" value="FTSK"/>
    <property type="match status" value="1"/>
</dbReference>
<keyword evidence="5" id="KW-1185">Reference proteome</keyword>
<evidence type="ECO:0000313" key="4">
    <source>
        <dbReference type="EMBL" id="GHI52822.1"/>
    </source>
</evidence>
<feature type="transmembrane region" description="Helical" evidence="2">
    <location>
        <begin position="179"/>
        <end position="198"/>
    </location>
</feature>
<dbReference type="RefSeq" id="WP_189998301.1">
    <property type="nucleotide sequence ID" value="NZ_BNCB01000020.1"/>
</dbReference>
<reference evidence="5" key="1">
    <citation type="submission" date="2023-07" db="EMBL/GenBank/DDBJ databases">
        <title>Whole genome shotgun sequence of Streptomyces achromogenes subsp. rubradiris NBRC 14000.</title>
        <authorList>
            <person name="Komaki H."/>
            <person name="Tamura T."/>
        </authorList>
    </citation>
    <scope>NUCLEOTIDE SEQUENCE [LARGE SCALE GENOMIC DNA]</scope>
    <source>
        <strain evidence="5">NBRC 14000</strain>
    </source>
</reference>
<keyword evidence="1" id="KW-0547">Nucleotide-binding</keyword>
<keyword evidence="1" id="KW-0067">ATP-binding</keyword>
<evidence type="ECO:0000313" key="5">
    <source>
        <dbReference type="Proteomes" id="UP000646738"/>
    </source>
</evidence>
<dbReference type="InterPro" id="IPR002543">
    <property type="entry name" value="FtsK_dom"/>
</dbReference>
<name>A0ABQ3RAE5_STRRR</name>
<keyword evidence="2" id="KW-0472">Membrane</keyword>
<proteinExistence type="predicted"/>
<gene>
    <name evidence="4" type="ORF">Srubr_26680</name>
</gene>
<sequence>MTQPTDSADGGGQVIDLMERLPPARRDAMAKAARTETRMTAAGIADASTGTVRLAAETDGRDLPVIEQVHERRGLRDLLPATLLSPRAWRHRAELVAYAAGYHTRRSPVYAWRIAQLSATGLRYGVSNAAGYLLVTEYGDMIREAKRSVKAKDGVFDNTDIASLRAERRDVGRARRRENLTVLSATGVTSYVAILVAIAELWGMALLAPALLPLVSVLAVLGVRERARRGEPLVLFDQAAAAENAPLTDTRLNEALRTAGILREDQTIQLTAPALAADGGVELRFKAKGVTVSKLRAKSEDIAAALDVPEDWIDIQALSSPGHISFWMTDLDPFAGHRPSPLFELTGPIDAVQDGIPASFDKRGRPVMLKLFELMGLIGGASRAGKGLVLRNIICGAAFDPRVRIRVATGKKPAEHSVYAPVLETFIFKQPQRLSLLLDAYEKEIDERSRYLARNGRSVPDEEDLEQMGIELLIVDESADYLDTNTANKAQNLMAEELTGKLDSIARGGAGVGVFVLLAIQDPKKGMVNTRLLANLLERWCLRVADAASANAVLGSGSVGKGLRPQDIKREQAPLGVRKGAEGEMLTKAYMIDQNKKGEAARLIARAVEVRARYGALPGQRPDPIEDALMALTGLTSVRGGIDGLGDPAPAGAAAGPSAGGDRPGILSQMLAVFRAADDPERLRTAELLAGLAQLDPDTWSAAALSVDEDDDAAYVRTGGAEMRRAIDAELEGTGRTLPSRGWTAGGRANGYYLADVRAAAGITPE</sequence>